<dbReference type="SUPFAM" id="SSF50104">
    <property type="entry name" value="Translation proteins SH3-like domain"/>
    <property type="match status" value="1"/>
</dbReference>
<evidence type="ECO:0000256" key="7">
    <source>
        <dbReference type="ARBA" id="ARBA00023242"/>
    </source>
</evidence>
<dbReference type="InterPro" id="IPR036864">
    <property type="entry name" value="Zn2-C6_fun-type_DNA-bd_sf"/>
</dbReference>
<dbReference type="OrthoDB" id="9975114at2759"/>
<name>A0A6A6IPE3_9PLEO</name>
<dbReference type="PROSITE" id="PS50048">
    <property type="entry name" value="ZN2_CY6_FUNGAL_2"/>
    <property type="match status" value="1"/>
</dbReference>
<dbReference type="GO" id="GO:0003723">
    <property type="term" value="F:RNA binding"/>
    <property type="evidence" value="ECO:0007669"/>
    <property type="project" value="InterPro"/>
</dbReference>
<dbReference type="InterPro" id="IPR001138">
    <property type="entry name" value="Zn2Cys6_DnaBD"/>
</dbReference>
<dbReference type="InterPro" id="IPR014722">
    <property type="entry name" value="Rib_uL2_dom2"/>
</dbReference>
<evidence type="ECO:0000256" key="1">
    <source>
        <dbReference type="ARBA" id="ARBA00004431"/>
    </source>
</evidence>
<feature type="domain" description="Zn(2)-C6 fungal-type" evidence="10">
    <location>
        <begin position="41"/>
        <end position="62"/>
    </location>
</feature>
<dbReference type="RefSeq" id="XP_033686676.1">
    <property type="nucleotide sequence ID" value="XM_033832912.1"/>
</dbReference>
<dbReference type="Gene3D" id="2.30.30.30">
    <property type="match status" value="1"/>
</dbReference>
<evidence type="ECO:0000256" key="8">
    <source>
        <dbReference type="ARBA" id="ARBA00061629"/>
    </source>
</evidence>
<dbReference type="Pfam" id="PF00172">
    <property type="entry name" value="Zn_clus"/>
    <property type="match status" value="1"/>
</dbReference>
<dbReference type="Gene3D" id="2.40.50.140">
    <property type="entry name" value="Nucleic acid-binding proteins"/>
    <property type="match status" value="1"/>
</dbReference>
<dbReference type="PANTHER" id="PTHR36206">
    <property type="entry name" value="ASPERCRYPTIN BIOSYNTHESIS CLUSTER-SPECIFIC TRANSCRIPTION REGULATOR ATNN-RELATED"/>
    <property type="match status" value="1"/>
</dbReference>
<dbReference type="PANTHER" id="PTHR36206:SF12">
    <property type="entry name" value="ASPERCRYPTIN BIOSYNTHESIS CLUSTER-SPECIFIC TRANSCRIPTION REGULATOR ATNN-RELATED"/>
    <property type="match status" value="1"/>
</dbReference>
<evidence type="ECO:0000313" key="12">
    <source>
        <dbReference type="Proteomes" id="UP000800094"/>
    </source>
</evidence>
<dbReference type="InterPro" id="IPR008991">
    <property type="entry name" value="Translation_prot_SH3-like_sf"/>
</dbReference>
<feature type="region of interest" description="Disordered" evidence="9">
    <location>
        <begin position="597"/>
        <end position="628"/>
    </location>
</feature>
<keyword evidence="2" id="KW-0479">Metal-binding</keyword>
<keyword evidence="6" id="KW-0804">Transcription</keyword>
<keyword evidence="12" id="KW-1185">Reference proteome</keyword>
<evidence type="ECO:0000256" key="4">
    <source>
        <dbReference type="ARBA" id="ARBA00023015"/>
    </source>
</evidence>
<accession>A0A6A6IPE3</accession>
<comment type="similarity">
    <text evidence="8">Belongs to the eIF-5A family. Hex1 subfamily.</text>
</comment>
<evidence type="ECO:0000259" key="10">
    <source>
        <dbReference type="PROSITE" id="PS50048"/>
    </source>
</evidence>
<dbReference type="Proteomes" id="UP000800094">
    <property type="component" value="Unassembled WGS sequence"/>
</dbReference>
<dbReference type="GO" id="GO:0003677">
    <property type="term" value="F:DNA binding"/>
    <property type="evidence" value="ECO:0007669"/>
    <property type="project" value="UniProtKB-KW"/>
</dbReference>
<dbReference type="InterPro" id="IPR048670">
    <property type="entry name" value="IF5A-like_N"/>
</dbReference>
<dbReference type="GO" id="GO:0030428">
    <property type="term" value="C:cell septum"/>
    <property type="evidence" value="ECO:0007669"/>
    <property type="project" value="UniProtKB-SubCell"/>
</dbReference>
<dbReference type="SMART" id="SM00066">
    <property type="entry name" value="GAL4"/>
    <property type="match status" value="1"/>
</dbReference>
<dbReference type="InterPro" id="IPR052360">
    <property type="entry name" value="Transcr_Regulatory_Proteins"/>
</dbReference>
<proteinExistence type="inferred from homology"/>
<dbReference type="GO" id="GO:0043022">
    <property type="term" value="F:ribosome binding"/>
    <property type="evidence" value="ECO:0007669"/>
    <property type="project" value="InterPro"/>
</dbReference>
<dbReference type="GO" id="GO:0008270">
    <property type="term" value="F:zinc ion binding"/>
    <property type="evidence" value="ECO:0007669"/>
    <property type="project" value="InterPro"/>
</dbReference>
<dbReference type="GO" id="GO:0140266">
    <property type="term" value="C:Woronin body"/>
    <property type="evidence" value="ECO:0007669"/>
    <property type="project" value="UniProtKB-ARBA"/>
</dbReference>
<dbReference type="AlphaFoldDB" id="A0A6A6IPE3"/>
<dbReference type="FunFam" id="2.30.30.30:FF:000033">
    <property type="entry name" value="Woronin body major protein HEX1"/>
    <property type="match status" value="1"/>
</dbReference>
<dbReference type="Pfam" id="PF11951">
    <property type="entry name" value="Fungal_trans_2"/>
    <property type="match status" value="1"/>
</dbReference>
<organism evidence="11 12">
    <name type="scientific">Trematosphaeria pertusa</name>
    <dbReference type="NCBI Taxonomy" id="390896"/>
    <lineage>
        <taxon>Eukaryota</taxon>
        <taxon>Fungi</taxon>
        <taxon>Dikarya</taxon>
        <taxon>Ascomycota</taxon>
        <taxon>Pezizomycotina</taxon>
        <taxon>Dothideomycetes</taxon>
        <taxon>Pleosporomycetidae</taxon>
        <taxon>Pleosporales</taxon>
        <taxon>Massarineae</taxon>
        <taxon>Trematosphaeriaceae</taxon>
        <taxon>Trematosphaeria</taxon>
    </lineage>
</organism>
<gene>
    <name evidence="11" type="ORF">BU26DRAFT_561484</name>
</gene>
<dbReference type="Pfam" id="PF21485">
    <property type="entry name" value="IF5A-like_N"/>
    <property type="match status" value="1"/>
</dbReference>
<dbReference type="InterPro" id="IPR012340">
    <property type="entry name" value="NA-bd_OB-fold"/>
</dbReference>
<comment type="subcellular location">
    <subcellularLocation>
        <location evidence="1">Cell septum</location>
    </subcellularLocation>
</comment>
<feature type="region of interest" description="Disordered" evidence="9">
    <location>
        <begin position="640"/>
        <end position="661"/>
    </location>
</feature>
<dbReference type="InterPro" id="IPR020189">
    <property type="entry name" value="IF5A_C"/>
</dbReference>
<reference evidence="11" key="1">
    <citation type="journal article" date="2020" name="Stud. Mycol.">
        <title>101 Dothideomycetes genomes: a test case for predicting lifestyles and emergence of pathogens.</title>
        <authorList>
            <person name="Haridas S."/>
            <person name="Albert R."/>
            <person name="Binder M."/>
            <person name="Bloem J."/>
            <person name="Labutti K."/>
            <person name="Salamov A."/>
            <person name="Andreopoulos B."/>
            <person name="Baker S."/>
            <person name="Barry K."/>
            <person name="Bills G."/>
            <person name="Bluhm B."/>
            <person name="Cannon C."/>
            <person name="Castanera R."/>
            <person name="Culley D."/>
            <person name="Daum C."/>
            <person name="Ezra D."/>
            <person name="Gonzalez J."/>
            <person name="Henrissat B."/>
            <person name="Kuo A."/>
            <person name="Liang C."/>
            <person name="Lipzen A."/>
            <person name="Lutzoni F."/>
            <person name="Magnuson J."/>
            <person name="Mondo S."/>
            <person name="Nolan M."/>
            <person name="Ohm R."/>
            <person name="Pangilinan J."/>
            <person name="Park H.-J."/>
            <person name="Ramirez L."/>
            <person name="Alfaro M."/>
            <person name="Sun H."/>
            <person name="Tritt A."/>
            <person name="Yoshinaga Y."/>
            <person name="Zwiers L.-H."/>
            <person name="Turgeon B."/>
            <person name="Goodwin S."/>
            <person name="Spatafora J."/>
            <person name="Crous P."/>
            <person name="Grigoriev I."/>
        </authorList>
    </citation>
    <scope>NUCLEOTIDE SEQUENCE</scope>
    <source>
        <strain evidence="11">CBS 122368</strain>
    </source>
</reference>
<dbReference type="CDD" id="cd04469">
    <property type="entry name" value="S1_Hex1"/>
    <property type="match status" value="1"/>
</dbReference>
<evidence type="ECO:0000256" key="5">
    <source>
        <dbReference type="ARBA" id="ARBA00023125"/>
    </source>
</evidence>
<dbReference type="SUPFAM" id="SSF50249">
    <property type="entry name" value="Nucleic acid-binding proteins"/>
    <property type="match status" value="1"/>
</dbReference>
<feature type="region of interest" description="Disordered" evidence="9">
    <location>
        <begin position="1"/>
        <end position="32"/>
    </location>
</feature>
<dbReference type="GO" id="GO:0045905">
    <property type="term" value="P:positive regulation of translational termination"/>
    <property type="evidence" value="ECO:0007669"/>
    <property type="project" value="InterPro"/>
</dbReference>
<dbReference type="Pfam" id="PF01287">
    <property type="entry name" value="eIF-5a"/>
    <property type="match status" value="1"/>
</dbReference>
<dbReference type="CDD" id="cd00067">
    <property type="entry name" value="GAL4"/>
    <property type="match status" value="1"/>
</dbReference>
<evidence type="ECO:0000256" key="2">
    <source>
        <dbReference type="ARBA" id="ARBA00022723"/>
    </source>
</evidence>
<keyword evidence="5" id="KW-0238">DNA-binding</keyword>
<evidence type="ECO:0000256" key="3">
    <source>
        <dbReference type="ARBA" id="ARBA00022833"/>
    </source>
</evidence>
<evidence type="ECO:0000256" key="6">
    <source>
        <dbReference type="ARBA" id="ARBA00023163"/>
    </source>
</evidence>
<dbReference type="InterPro" id="IPR021858">
    <property type="entry name" value="Fun_TF"/>
</dbReference>
<dbReference type="Gene3D" id="4.10.240.10">
    <property type="entry name" value="Zn(2)-C6 fungal-type DNA-binding domain"/>
    <property type="match status" value="1"/>
</dbReference>
<dbReference type="GO" id="GO:0045901">
    <property type="term" value="P:positive regulation of translational elongation"/>
    <property type="evidence" value="ECO:0007669"/>
    <property type="project" value="InterPro"/>
</dbReference>
<dbReference type="GO" id="GO:0003746">
    <property type="term" value="F:translation elongation factor activity"/>
    <property type="evidence" value="ECO:0007669"/>
    <property type="project" value="InterPro"/>
</dbReference>
<keyword evidence="7" id="KW-0539">Nucleus</keyword>
<dbReference type="InterPro" id="IPR037318">
    <property type="entry name" value="Hex1_S1"/>
</dbReference>
<feature type="compositionally biased region" description="Basic and acidic residues" evidence="9">
    <location>
        <begin position="618"/>
        <end position="628"/>
    </location>
</feature>
<feature type="compositionally biased region" description="Basic and acidic residues" evidence="9">
    <location>
        <begin position="597"/>
        <end position="610"/>
    </location>
</feature>
<dbReference type="EMBL" id="ML987192">
    <property type="protein sequence ID" value="KAF2251672.1"/>
    <property type="molecule type" value="Genomic_DNA"/>
</dbReference>
<protein>
    <recommendedName>
        <fullName evidence="10">Zn(2)-C6 fungal-type domain-containing protein</fullName>
    </recommendedName>
</protein>
<dbReference type="SUPFAM" id="SSF57701">
    <property type="entry name" value="Zn2/Cys6 DNA-binding domain"/>
    <property type="match status" value="1"/>
</dbReference>
<evidence type="ECO:0000313" key="11">
    <source>
        <dbReference type="EMBL" id="KAF2251672.1"/>
    </source>
</evidence>
<keyword evidence="3" id="KW-0862">Zinc</keyword>
<evidence type="ECO:0000256" key="9">
    <source>
        <dbReference type="SAM" id="MobiDB-lite"/>
    </source>
</evidence>
<dbReference type="GO" id="GO:0000981">
    <property type="term" value="F:DNA-binding transcription factor activity, RNA polymerase II-specific"/>
    <property type="evidence" value="ECO:0007669"/>
    <property type="project" value="InterPro"/>
</dbReference>
<keyword evidence="4" id="KW-0805">Transcription regulation</keyword>
<sequence length="1050" mass="119638">MGQNDRTTVRKNSSVNGDGGSGSGKKEHIRKKAWKPKTKTGCITCRIRRVKCDEAKPNCQRCTSGRTCDGYTTSTPAPQSYAIVYAPKQSHLPPTAGLDLTSTQEQEAFHFFKHHSSSELCGFFDSSFWKTEVLQASHTVPAIRHGIIALAALHRKFIVGRMPVVPDDNSDMQLRFALQQSNRAIQEMNRAIKEIIKVPGRKSIADKIDMMTFCVLFYCQACFQGHHTMAIEHLRSGIKILREVDEDLAAGVKDLSEHPISLNTLRTMFVSMDVQARGIMGDEALRTWGPQPKRNFAVPQTSFKTFAQARFYFEAALNDVLAFMQGLDIDPPKTEDAIQDIRATYHRLQRQFDEMSVRLDYFLAQLSHANSQEDRESILGIRLFREQVKVFLRVFKGFNGDKHIREIDWHVDENDMETILALASELLKAPPDLSVPAGAVPGEYYPSQADLEHISNMEIPSYSRPVFSSFSGLLSALWLVTSRANSSAIRRRAIALLLDFPRREGVWDSVLAGRVAWESLMLEETALEGELGARQGRLEPRSHYIPDCNKVRAVEIIYVGPRVAQIEFRIFPSSYRNVSKDVVKETTELKVEEGKLPQAGREGHTERHESFSVNVKQPAERRESYTEDVRVFEDRTRRPQHREEVHIHEESRYRQPEDRRRERVEVDIHTRDTRDRYQQPYRPYVGSHIEVKGKTYDRDFNAVQGSTADHAPTQIDVSERQYREHTRPIVGGYAAEQGYTDLSTRPNYEQASGYRKETFAAKHDTSPYQRREVDVVDSRYPSREEVRVEKTTRSTVDAPKKYKRDMGYYDEDGHYHSFRHGISKAAHKVADHIVHPIHGHRHHHSHDHSYAGSKYDDRREEVVVKEKYTTTAPASRAPAVRPVSAGVPIEKVRVVESRNMTPPNTITIPCHHIRIGDLLILQGRPCQVIRITTSSQTGQHRYLGVDLFTKQLHEESSFISNPAPSVVVQNMLGPVFKQYRVLDIREDGRVVAMTETGDVKQGLPVLDQSNLLKRLTDSFDNGRGSVRILVINDEGMEMAVDYKVVHGSRL</sequence>
<dbReference type="GeneID" id="54586242"/>